<evidence type="ECO:0000256" key="1">
    <source>
        <dbReference type="ARBA" id="ARBA00022741"/>
    </source>
</evidence>
<dbReference type="RefSeq" id="WP_133527390.1">
    <property type="nucleotide sequence ID" value="NZ_SNXO01000001.1"/>
</dbReference>
<dbReference type="CDD" id="cd00880">
    <property type="entry name" value="Era_like"/>
    <property type="match status" value="1"/>
</dbReference>
<dbReference type="SUPFAM" id="SSF52540">
    <property type="entry name" value="P-loop containing nucleoside triphosphate hydrolases"/>
    <property type="match status" value="1"/>
</dbReference>
<dbReference type="InterPro" id="IPR027417">
    <property type="entry name" value="P-loop_NTPase"/>
</dbReference>
<evidence type="ECO:0000259" key="4">
    <source>
        <dbReference type="Pfam" id="PF18128"/>
    </source>
</evidence>
<feature type="domain" description="G" evidence="3">
    <location>
        <begin position="14"/>
        <end position="151"/>
    </location>
</feature>
<dbReference type="EMBL" id="SNXO01000001">
    <property type="protein sequence ID" value="TDP60501.1"/>
    <property type="molecule type" value="Genomic_DNA"/>
</dbReference>
<dbReference type="InterPro" id="IPR040644">
    <property type="entry name" value="HydF_tetramer"/>
</dbReference>
<dbReference type="Gene3D" id="3.40.50.300">
    <property type="entry name" value="P-loop containing nucleotide triphosphate hydrolases"/>
    <property type="match status" value="1"/>
</dbReference>
<dbReference type="InterPro" id="IPR005225">
    <property type="entry name" value="Small_GTP-bd"/>
</dbReference>
<keyword evidence="2" id="KW-0342">GTP-binding</keyword>
<dbReference type="Pfam" id="PF18133">
    <property type="entry name" value="HydF_tetramer"/>
    <property type="match status" value="1"/>
</dbReference>
<dbReference type="GO" id="GO:0005525">
    <property type="term" value="F:GTP binding"/>
    <property type="evidence" value="ECO:0007669"/>
    <property type="project" value="UniProtKB-KW"/>
</dbReference>
<dbReference type="Gene3D" id="3.40.50.11410">
    <property type="match status" value="1"/>
</dbReference>
<dbReference type="InterPro" id="IPR006073">
    <property type="entry name" value="GTP-bd"/>
</dbReference>
<dbReference type="Pfam" id="PF18128">
    <property type="entry name" value="HydF_dimer"/>
    <property type="match status" value="1"/>
</dbReference>
<organism evidence="6 7">
    <name type="scientific">Aminicella lysinilytica</name>
    <dbReference type="NCBI Taxonomy" id="433323"/>
    <lineage>
        <taxon>Bacteria</taxon>
        <taxon>Bacillati</taxon>
        <taxon>Bacillota</taxon>
        <taxon>Clostridia</taxon>
        <taxon>Peptostreptococcales</taxon>
        <taxon>Anaerovoracaceae</taxon>
        <taxon>Aminicella</taxon>
    </lineage>
</organism>
<dbReference type="GO" id="GO:0030488">
    <property type="term" value="P:tRNA methylation"/>
    <property type="evidence" value="ECO:0007669"/>
    <property type="project" value="TreeGrafter"/>
</dbReference>
<dbReference type="PANTHER" id="PTHR42714:SF6">
    <property type="entry name" value="TRANSLATION INITIATION FACTOR IF-2"/>
    <property type="match status" value="1"/>
</dbReference>
<dbReference type="Gene3D" id="3.40.50.11420">
    <property type="match status" value="1"/>
</dbReference>
<proteinExistence type="predicted"/>
<feature type="domain" description="Hydrogen maturase F tetramerization" evidence="5">
    <location>
        <begin position="318"/>
        <end position="434"/>
    </location>
</feature>
<dbReference type="Pfam" id="PF01926">
    <property type="entry name" value="MMR_HSR1"/>
    <property type="match status" value="1"/>
</dbReference>
<dbReference type="NCBIfam" id="TIGR00231">
    <property type="entry name" value="small_GTP"/>
    <property type="match status" value="1"/>
</dbReference>
<comment type="caution">
    <text evidence="6">The sequence shown here is derived from an EMBL/GenBank/DDBJ whole genome shotgun (WGS) entry which is preliminary data.</text>
</comment>
<feature type="domain" description="Hydrogen maturase F dimerization" evidence="4">
    <location>
        <begin position="216"/>
        <end position="314"/>
    </location>
</feature>
<dbReference type="PANTHER" id="PTHR42714">
    <property type="entry name" value="TRNA MODIFICATION GTPASE GTPBP3"/>
    <property type="match status" value="1"/>
</dbReference>
<dbReference type="OrthoDB" id="9811338at2"/>
<reference evidence="6 7" key="1">
    <citation type="submission" date="2019-03" db="EMBL/GenBank/DDBJ databases">
        <title>Genomic Encyclopedia of Type Strains, Phase IV (KMG-IV): sequencing the most valuable type-strain genomes for metagenomic binning, comparative biology and taxonomic classification.</title>
        <authorList>
            <person name="Goeker M."/>
        </authorList>
    </citation>
    <scope>NUCLEOTIDE SEQUENCE [LARGE SCALE GENOMIC DNA]</scope>
    <source>
        <strain evidence="6 7">DSM 28287</strain>
    </source>
</reference>
<dbReference type="GO" id="GO:0002098">
    <property type="term" value="P:tRNA wobble uridine modification"/>
    <property type="evidence" value="ECO:0007669"/>
    <property type="project" value="TreeGrafter"/>
</dbReference>
<protein>
    <submittedName>
        <fullName evidence="6">[FeFe] hydrogenase H-cluster maturation GTPase HydF</fullName>
    </submittedName>
</protein>
<sequence length="437" mass="47181">MSLNDTPSGERIHIGFFGRRNAGKSSIVNRVTGQRLSVVSPQKGTTTDPVYKAMELLPLGSVMIIDTPGFDDEGALGGLRVEKAKEVLGKTDIAVLVVDGSAVPGVAEVCDNAPRAAEADASVAPALAPPDRQLIEMFRERQVPYIIVFNKMDLAAEAGRPVELQVTGRMGIPTGSIEASLPATALYVSARTDEGITELKERLAQMVPTRDAGRRLVGDLINQGDQIVLVIPIDESAPKGRLILPQQQVIRDILEAGATVTVARETELVGALNALRTKPSLVITDSQAFHEVAEILPADMLLTSFSILMARYKGFLDTALAGVDSIEGIRDGDRVLVAEGCTHHRQCNDIGTVKIPRWLKAHTGRKIIIETVSGRDFPSDLSDYKVVIHCGGCMLNEREVVRRRDVTLAQNIPFINYGVLIAYMNGILQRSIAPLGL</sequence>
<evidence type="ECO:0000313" key="7">
    <source>
        <dbReference type="Proteomes" id="UP000295500"/>
    </source>
</evidence>
<evidence type="ECO:0000313" key="6">
    <source>
        <dbReference type="EMBL" id="TDP60501.1"/>
    </source>
</evidence>
<dbReference type="InterPro" id="IPR041606">
    <property type="entry name" value="HydF_dimer"/>
</dbReference>
<accession>A0A4R6QDG8</accession>
<dbReference type="NCBIfam" id="TIGR03918">
    <property type="entry name" value="GTP_HydF"/>
    <property type="match status" value="1"/>
</dbReference>
<keyword evidence="7" id="KW-1185">Reference proteome</keyword>
<name>A0A4R6QDG8_9FIRM</name>
<dbReference type="GO" id="GO:0005737">
    <property type="term" value="C:cytoplasm"/>
    <property type="evidence" value="ECO:0007669"/>
    <property type="project" value="TreeGrafter"/>
</dbReference>
<evidence type="ECO:0000256" key="2">
    <source>
        <dbReference type="ARBA" id="ARBA00023134"/>
    </source>
</evidence>
<evidence type="ECO:0000259" key="3">
    <source>
        <dbReference type="Pfam" id="PF01926"/>
    </source>
</evidence>
<gene>
    <name evidence="6" type="ORF">EV211_10115</name>
</gene>
<keyword evidence="1" id="KW-0547">Nucleotide-binding</keyword>
<evidence type="ECO:0000259" key="5">
    <source>
        <dbReference type="Pfam" id="PF18133"/>
    </source>
</evidence>
<dbReference type="Proteomes" id="UP000295500">
    <property type="component" value="Unassembled WGS sequence"/>
</dbReference>
<dbReference type="InterPro" id="IPR023873">
    <property type="entry name" value="FeFe-hyd_GTPase_HydF"/>
</dbReference>
<dbReference type="AlphaFoldDB" id="A0A4R6QDG8"/>